<dbReference type="Proteomes" id="UP000030754">
    <property type="component" value="Unassembled WGS sequence"/>
</dbReference>
<reference evidence="2" key="2">
    <citation type="submission" date="2013-10" db="EMBL/GenBank/DDBJ databases">
        <authorList>
            <person name="Aslett M."/>
        </authorList>
    </citation>
    <scope>NUCLEOTIDE SEQUENCE [LARGE SCALE GENOMIC DNA]</scope>
    <source>
        <strain evidence="2">Houghton</strain>
    </source>
</reference>
<dbReference type="EMBL" id="HG725520">
    <property type="protein sequence ID" value="CDJ68254.1"/>
    <property type="molecule type" value="Genomic_DNA"/>
</dbReference>
<sequence>MLDTQKLAKEAAAQAEEQAVTKAAMEISKRAEKVATSGKAIESSEYTPSNEGMEADSGELNVPTETTETEEESDEEDLPDE</sequence>
<dbReference type="VEuPathDB" id="ToxoDB:ENH_00050450"/>
<evidence type="ECO:0000256" key="1">
    <source>
        <dbReference type="SAM" id="MobiDB-lite"/>
    </source>
</evidence>
<dbReference type="RefSeq" id="XP_013436721.1">
    <property type="nucleotide sequence ID" value="XM_013581267.1"/>
</dbReference>
<evidence type="ECO:0000313" key="3">
    <source>
        <dbReference type="Proteomes" id="UP000030754"/>
    </source>
</evidence>
<name>U6N0I1_9EIME</name>
<protein>
    <submittedName>
        <fullName evidence="2">Uncharacterized protein</fullName>
    </submittedName>
</protein>
<keyword evidence="3" id="KW-1185">Reference proteome</keyword>
<dbReference type="GeneID" id="25475193"/>
<organism evidence="2 3">
    <name type="scientific">Eimeria necatrix</name>
    <dbReference type="NCBI Taxonomy" id="51315"/>
    <lineage>
        <taxon>Eukaryota</taxon>
        <taxon>Sar</taxon>
        <taxon>Alveolata</taxon>
        <taxon>Apicomplexa</taxon>
        <taxon>Conoidasida</taxon>
        <taxon>Coccidia</taxon>
        <taxon>Eucoccidiorida</taxon>
        <taxon>Eimeriorina</taxon>
        <taxon>Eimeriidae</taxon>
        <taxon>Eimeria</taxon>
    </lineage>
</organism>
<feature type="region of interest" description="Disordered" evidence="1">
    <location>
        <begin position="32"/>
        <end position="81"/>
    </location>
</feature>
<proteinExistence type="predicted"/>
<dbReference type="AlphaFoldDB" id="U6N0I1"/>
<gene>
    <name evidence="2" type="ORF">ENH_00050450</name>
</gene>
<reference evidence="2" key="1">
    <citation type="submission" date="2013-10" db="EMBL/GenBank/DDBJ databases">
        <title>Genomic analysis of the causative agents of coccidiosis in chickens.</title>
        <authorList>
            <person name="Reid A.J."/>
            <person name="Blake D."/>
            <person name="Billington K."/>
            <person name="Browne H."/>
            <person name="Dunn M."/>
            <person name="Hung S."/>
            <person name="Kawahara F."/>
            <person name="Miranda-Saavedra D."/>
            <person name="Mourier T."/>
            <person name="Nagra H."/>
            <person name="Otto T.D."/>
            <person name="Rawlings N."/>
            <person name="Sanchez A."/>
            <person name="Sanders M."/>
            <person name="Subramaniam C."/>
            <person name="Tay Y."/>
            <person name="Dear P."/>
            <person name="Doerig C."/>
            <person name="Gruber A."/>
            <person name="Parkinson J."/>
            <person name="Shirley M."/>
            <person name="Wan K.L."/>
            <person name="Berriman M."/>
            <person name="Tomley F."/>
            <person name="Pain A."/>
        </authorList>
    </citation>
    <scope>NUCLEOTIDE SEQUENCE [LARGE SCALE GENOMIC DNA]</scope>
    <source>
        <strain evidence="2">Houghton</strain>
    </source>
</reference>
<feature type="compositionally biased region" description="Acidic residues" evidence="1">
    <location>
        <begin position="67"/>
        <end position="81"/>
    </location>
</feature>
<dbReference type="OrthoDB" id="10441440at2759"/>
<accession>U6N0I1</accession>
<evidence type="ECO:0000313" key="2">
    <source>
        <dbReference type="EMBL" id="CDJ68254.1"/>
    </source>
</evidence>